<evidence type="ECO:0000313" key="2">
    <source>
        <dbReference type="EMBL" id="KAJ8877321.1"/>
    </source>
</evidence>
<proteinExistence type="predicted"/>
<gene>
    <name evidence="2" type="ORF">PR048_021775</name>
</gene>
<feature type="non-terminal residue" evidence="2">
    <location>
        <position position="174"/>
    </location>
</feature>
<sequence length="174" mass="20320">MSVSSVSFNIVKSSLVDNLLEVKLTFFYSLASELELFLTIFQSEAPFASFCMIHWKTFYCPGRKKSVTSEVQQSFKEKLNVSRLELDQQDNLLTANNTRQESPLTENLHEQSLIAQRQVYDYVHHCGGVEHVDITKSMLQYEGRKKSRLQEKIKELQKKEARVLEVMRKCYRCK</sequence>
<keyword evidence="1" id="KW-0175">Coiled coil</keyword>
<dbReference type="Proteomes" id="UP001159363">
    <property type="component" value="Chromosome 7"/>
</dbReference>
<keyword evidence="3" id="KW-1185">Reference proteome</keyword>
<reference evidence="2 3" key="1">
    <citation type="submission" date="2023-02" db="EMBL/GenBank/DDBJ databases">
        <title>LHISI_Scaffold_Assembly.</title>
        <authorList>
            <person name="Stuart O.P."/>
            <person name="Cleave R."/>
            <person name="Magrath M.J.L."/>
            <person name="Mikheyev A.S."/>
        </authorList>
    </citation>
    <scope>NUCLEOTIDE SEQUENCE [LARGE SCALE GENOMIC DNA]</scope>
    <source>
        <strain evidence="2">Daus_M_001</strain>
        <tissue evidence="2">Leg muscle</tissue>
    </source>
</reference>
<evidence type="ECO:0000313" key="3">
    <source>
        <dbReference type="Proteomes" id="UP001159363"/>
    </source>
</evidence>
<feature type="coiled-coil region" evidence="1">
    <location>
        <begin position="139"/>
        <end position="169"/>
    </location>
</feature>
<accession>A0ABQ9GZ44</accession>
<organism evidence="2 3">
    <name type="scientific">Dryococelus australis</name>
    <dbReference type="NCBI Taxonomy" id="614101"/>
    <lineage>
        <taxon>Eukaryota</taxon>
        <taxon>Metazoa</taxon>
        <taxon>Ecdysozoa</taxon>
        <taxon>Arthropoda</taxon>
        <taxon>Hexapoda</taxon>
        <taxon>Insecta</taxon>
        <taxon>Pterygota</taxon>
        <taxon>Neoptera</taxon>
        <taxon>Polyneoptera</taxon>
        <taxon>Phasmatodea</taxon>
        <taxon>Verophasmatodea</taxon>
        <taxon>Anareolatae</taxon>
        <taxon>Phasmatidae</taxon>
        <taxon>Eurycanthinae</taxon>
        <taxon>Dryococelus</taxon>
    </lineage>
</organism>
<protein>
    <submittedName>
        <fullName evidence="2">Uncharacterized protein</fullName>
    </submittedName>
</protein>
<comment type="caution">
    <text evidence="2">The sequence shown here is derived from an EMBL/GenBank/DDBJ whole genome shotgun (WGS) entry which is preliminary data.</text>
</comment>
<evidence type="ECO:0000256" key="1">
    <source>
        <dbReference type="SAM" id="Coils"/>
    </source>
</evidence>
<dbReference type="EMBL" id="JARBHB010000008">
    <property type="protein sequence ID" value="KAJ8877321.1"/>
    <property type="molecule type" value="Genomic_DNA"/>
</dbReference>
<name>A0ABQ9GZ44_9NEOP</name>